<keyword evidence="3" id="KW-1185">Reference proteome</keyword>
<name>A0ABD3RRQ0_9LAMI</name>
<dbReference type="SUPFAM" id="SSF81383">
    <property type="entry name" value="F-box domain"/>
    <property type="match status" value="1"/>
</dbReference>
<dbReference type="InterPro" id="IPR013187">
    <property type="entry name" value="F-box-assoc_dom_typ3"/>
</dbReference>
<dbReference type="CDD" id="cd22157">
    <property type="entry name" value="F-box_AtFBW1-like"/>
    <property type="match status" value="1"/>
</dbReference>
<dbReference type="Gene3D" id="1.20.1280.50">
    <property type="match status" value="1"/>
</dbReference>
<dbReference type="InterPro" id="IPR017451">
    <property type="entry name" value="F-box-assoc_interact_dom"/>
</dbReference>
<organism evidence="2 3">
    <name type="scientific">Penstemon smallii</name>
    <dbReference type="NCBI Taxonomy" id="265156"/>
    <lineage>
        <taxon>Eukaryota</taxon>
        <taxon>Viridiplantae</taxon>
        <taxon>Streptophyta</taxon>
        <taxon>Embryophyta</taxon>
        <taxon>Tracheophyta</taxon>
        <taxon>Spermatophyta</taxon>
        <taxon>Magnoliopsida</taxon>
        <taxon>eudicotyledons</taxon>
        <taxon>Gunneridae</taxon>
        <taxon>Pentapetalae</taxon>
        <taxon>asterids</taxon>
        <taxon>lamiids</taxon>
        <taxon>Lamiales</taxon>
        <taxon>Plantaginaceae</taxon>
        <taxon>Cheloneae</taxon>
        <taxon>Penstemon</taxon>
    </lineage>
</organism>
<dbReference type="NCBIfam" id="TIGR01640">
    <property type="entry name" value="F_box_assoc_1"/>
    <property type="match status" value="1"/>
</dbReference>
<accession>A0ABD3RRQ0</accession>
<dbReference type="InterPro" id="IPR036047">
    <property type="entry name" value="F-box-like_dom_sf"/>
</dbReference>
<comment type="caution">
    <text evidence="2">The sequence shown here is derived from an EMBL/GenBank/DDBJ whole genome shotgun (WGS) entry which is preliminary data.</text>
</comment>
<reference evidence="2 3" key="1">
    <citation type="submission" date="2024-12" db="EMBL/GenBank/DDBJ databases">
        <title>The unique morphological basis and parallel evolutionary history of personate flowers in Penstemon.</title>
        <authorList>
            <person name="Depatie T.H."/>
            <person name="Wessinger C.A."/>
        </authorList>
    </citation>
    <scope>NUCLEOTIDE SEQUENCE [LARGE SCALE GENOMIC DNA]</scope>
    <source>
        <strain evidence="2">WTNN_2</strain>
        <tissue evidence="2">Leaf</tissue>
    </source>
</reference>
<sequence length="386" mass="45122">MANTDDHQYLLEDVILEILLRLPVKTLSRFKCVCKLWYTLIESPRFINQHFVHESNRERLLVRHFKPDNKYAYALYLDENLREYEEPDHLQMPFTVGALLGPLNGIFCVVSIYKEMGLLNPATRQFRPIPFPYPVIPQHLITYNELLGLGMDPVSGNYKVVSLRYFWDEKIDYPHYQGLVSVYNLSTDSWRHFESTDLINASISAYKSLCNTFLNGVYYWLSEFDENMAILAFDMSNEEFREIEVPGFMKSKDGELALFGDSIALLTCDLDKTDKLVDIWVMEKEGCWTKNFTIGPFQDIRWPCGLWNNSELLLETGSLLLSLCNVNTQKLRTIEARRKENGFFIYWVFSYKESLVSLKGDPYMCGKWDLSSDFVKDFFKKPSSNR</sequence>
<dbReference type="InterPro" id="IPR050796">
    <property type="entry name" value="SCF_F-box_component"/>
</dbReference>
<dbReference type="Proteomes" id="UP001634393">
    <property type="component" value="Unassembled WGS sequence"/>
</dbReference>
<dbReference type="AlphaFoldDB" id="A0ABD3RRQ0"/>
<feature type="domain" description="F-box" evidence="1">
    <location>
        <begin position="10"/>
        <end position="50"/>
    </location>
</feature>
<dbReference type="EMBL" id="JBJXBP010000008">
    <property type="protein sequence ID" value="KAL3813341.1"/>
    <property type="molecule type" value="Genomic_DNA"/>
</dbReference>
<evidence type="ECO:0000259" key="1">
    <source>
        <dbReference type="SMART" id="SM00256"/>
    </source>
</evidence>
<dbReference type="PANTHER" id="PTHR31672">
    <property type="entry name" value="BNACNNG10540D PROTEIN"/>
    <property type="match status" value="1"/>
</dbReference>
<gene>
    <name evidence="2" type="ORF">ACJIZ3_014609</name>
</gene>
<dbReference type="PANTHER" id="PTHR31672:SF10">
    <property type="entry name" value="F-BOX DOMAIN-CONTAINING PROTEIN"/>
    <property type="match status" value="1"/>
</dbReference>
<dbReference type="Pfam" id="PF08268">
    <property type="entry name" value="FBA_3"/>
    <property type="match status" value="1"/>
</dbReference>
<dbReference type="InterPro" id="IPR001810">
    <property type="entry name" value="F-box_dom"/>
</dbReference>
<protein>
    <recommendedName>
        <fullName evidence="1">F-box domain-containing protein</fullName>
    </recommendedName>
</protein>
<dbReference type="Pfam" id="PF00646">
    <property type="entry name" value="F-box"/>
    <property type="match status" value="1"/>
</dbReference>
<proteinExistence type="predicted"/>
<evidence type="ECO:0000313" key="3">
    <source>
        <dbReference type="Proteomes" id="UP001634393"/>
    </source>
</evidence>
<evidence type="ECO:0000313" key="2">
    <source>
        <dbReference type="EMBL" id="KAL3813341.1"/>
    </source>
</evidence>
<dbReference type="SMART" id="SM00256">
    <property type="entry name" value="FBOX"/>
    <property type="match status" value="1"/>
</dbReference>